<keyword evidence="3" id="KW-1185">Reference proteome</keyword>
<evidence type="ECO:0000313" key="2">
    <source>
        <dbReference type="EMBL" id="GBP59297.1"/>
    </source>
</evidence>
<dbReference type="AlphaFoldDB" id="A0A4C1XAK6"/>
<sequence>MDKRYRITIMWPRRQHATAPAVGTHARPARHAAALYRSCGPSMTAQGRGSTIRLSFLPNITNEWDDPINSFFSRTSSCIDVSACACDADELCIQCAERERVIDNFSTTNVLNSPIAFGSESAARPEAALGPRTWTMTDGRRSRPGARGVTGRARPRPARAARALMAPEMMDSAARNEPPAV</sequence>
<dbReference type="Proteomes" id="UP000299102">
    <property type="component" value="Unassembled WGS sequence"/>
</dbReference>
<evidence type="ECO:0000313" key="3">
    <source>
        <dbReference type="Proteomes" id="UP000299102"/>
    </source>
</evidence>
<dbReference type="EMBL" id="BGZK01000758">
    <property type="protein sequence ID" value="GBP59297.1"/>
    <property type="molecule type" value="Genomic_DNA"/>
</dbReference>
<reference evidence="2 3" key="1">
    <citation type="journal article" date="2019" name="Commun. Biol.">
        <title>The bagworm genome reveals a unique fibroin gene that provides high tensile strength.</title>
        <authorList>
            <person name="Kono N."/>
            <person name="Nakamura H."/>
            <person name="Ohtoshi R."/>
            <person name="Tomita M."/>
            <person name="Numata K."/>
            <person name="Arakawa K."/>
        </authorList>
    </citation>
    <scope>NUCLEOTIDE SEQUENCE [LARGE SCALE GENOMIC DNA]</scope>
</reference>
<proteinExistence type="predicted"/>
<organism evidence="2 3">
    <name type="scientific">Eumeta variegata</name>
    <name type="common">Bagworm moth</name>
    <name type="synonym">Eumeta japonica</name>
    <dbReference type="NCBI Taxonomy" id="151549"/>
    <lineage>
        <taxon>Eukaryota</taxon>
        <taxon>Metazoa</taxon>
        <taxon>Ecdysozoa</taxon>
        <taxon>Arthropoda</taxon>
        <taxon>Hexapoda</taxon>
        <taxon>Insecta</taxon>
        <taxon>Pterygota</taxon>
        <taxon>Neoptera</taxon>
        <taxon>Endopterygota</taxon>
        <taxon>Lepidoptera</taxon>
        <taxon>Glossata</taxon>
        <taxon>Ditrysia</taxon>
        <taxon>Tineoidea</taxon>
        <taxon>Psychidae</taxon>
        <taxon>Oiketicinae</taxon>
        <taxon>Eumeta</taxon>
    </lineage>
</organism>
<name>A0A4C1XAK6_EUMVA</name>
<protein>
    <submittedName>
        <fullName evidence="2">Uncharacterized protein</fullName>
    </submittedName>
</protein>
<accession>A0A4C1XAK6</accession>
<feature type="region of interest" description="Disordered" evidence="1">
    <location>
        <begin position="122"/>
        <end position="181"/>
    </location>
</feature>
<gene>
    <name evidence="2" type="ORF">EVAR_40682_1</name>
</gene>
<evidence type="ECO:0000256" key="1">
    <source>
        <dbReference type="SAM" id="MobiDB-lite"/>
    </source>
</evidence>
<comment type="caution">
    <text evidence="2">The sequence shown here is derived from an EMBL/GenBank/DDBJ whole genome shotgun (WGS) entry which is preliminary data.</text>
</comment>